<dbReference type="EMBL" id="QJKJ01013905">
    <property type="protein sequence ID" value="RDX65426.1"/>
    <property type="molecule type" value="Genomic_DNA"/>
</dbReference>
<comment type="caution">
    <text evidence="7">The sequence shown here is derived from an EMBL/GenBank/DDBJ whole genome shotgun (WGS) entry which is preliminary data.</text>
</comment>
<reference evidence="7" key="1">
    <citation type="submission" date="2018-05" db="EMBL/GenBank/DDBJ databases">
        <title>Draft genome of Mucuna pruriens seed.</title>
        <authorList>
            <person name="Nnadi N.E."/>
            <person name="Vos R."/>
            <person name="Hasami M.H."/>
            <person name="Devisetty U.K."/>
            <person name="Aguiy J.C."/>
        </authorList>
    </citation>
    <scope>NUCLEOTIDE SEQUENCE [LARGE SCALE GENOMIC DNA]</scope>
    <source>
        <strain evidence="7">JCA_2017</strain>
    </source>
</reference>
<evidence type="ECO:0000256" key="2">
    <source>
        <dbReference type="ARBA" id="ARBA00005581"/>
    </source>
</evidence>
<evidence type="ECO:0000256" key="6">
    <source>
        <dbReference type="RuleBase" id="RU367044"/>
    </source>
</evidence>
<organism evidence="7 8">
    <name type="scientific">Mucuna pruriens</name>
    <name type="common">Velvet bean</name>
    <name type="synonym">Dolichos pruriens</name>
    <dbReference type="NCBI Taxonomy" id="157652"/>
    <lineage>
        <taxon>Eukaryota</taxon>
        <taxon>Viridiplantae</taxon>
        <taxon>Streptophyta</taxon>
        <taxon>Embryophyta</taxon>
        <taxon>Tracheophyta</taxon>
        <taxon>Spermatophyta</taxon>
        <taxon>Magnoliopsida</taxon>
        <taxon>eudicotyledons</taxon>
        <taxon>Gunneridae</taxon>
        <taxon>Pentapetalae</taxon>
        <taxon>rosids</taxon>
        <taxon>fabids</taxon>
        <taxon>Fabales</taxon>
        <taxon>Fabaceae</taxon>
        <taxon>Papilionoideae</taxon>
        <taxon>50 kb inversion clade</taxon>
        <taxon>NPAAA clade</taxon>
        <taxon>indigoferoid/millettioid clade</taxon>
        <taxon>Phaseoleae</taxon>
        <taxon>Mucuna</taxon>
    </lineage>
</organism>
<feature type="signal peptide" evidence="6">
    <location>
        <begin position="1"/>
        <end position="22"/>
    </location>
</feature>
<comment type="similarity">
    <text evidence="2 6">Belongs to the plant self-incompatibility (S1) protein family.</text>
</comment>
<gene>
    <name evidence="7" type="primary">SPH2</name>
    <name evidence="7" type="ORF">CR513_55911</name>
</gene>
<proteinExistence type="inferred from homology"/>
<evidence type="ECO:0000313" key="7">
    <source>
        <dbReference type="EMBL" id="RDX65426.1"/>
    </source>
</evidence>
<keyword evidence="8" id="KW-1185">Reference proteome</keyword>
<dbReference type="InterPro" id="IPR010264">
    <property type="entry name" value="Self-incomp_S1"/>
</dbReference>
<dbReference type="GO" id="GO:0060320">
    <property type="term" value="P:rejection of self pollen"/>
    <property type="evidence" value="ECO:0007669"/>
    <property type="project" value="UniProtKB-KW"/>
</dbReference>
<accession>A0A371EHD5</accession>
<dbReference type="PANTHER" id="PTHR31232:SF156">
    <property type="entry name" value="PLANT SELF-INCOMPATIBILITY PROTEIN S1 FAMILY-RELATED"/>
    <property type="match status" value="1"/>
</dbReference>
<evidence type="ECO:0000256" key="4">
    <source>
        <dbReference type="ARBA" id="ARBA00022525"/>
    </source>
</evidence>
<keyword evidence="5 6" id="KW-0732">Signal</keyword>
<evidence type="ECO:0000313" key="8">
    <source>
        <dbReference type="Proteomes" id="UP000257109"/>
    </source>
</evidence>
<keyword evidence="4 6" id="KW-0964">Secreted</keyword>
<comment type="subcellular location">
    <subcellularLocation>
        <location evidence="1 6">Secreted</location>
    </subcellularLocation>
</comment>
<dbReference type="PANTHER" id="PTHR31232">
    <property type="match status" value="1"/>
</dbReference>
<feature type="chain" id="PRO_5025095055" description="S-protein homolog" evidence="6">
    <location>
        <begin position="23"/>
        <end position="165"/>
    </location>
</feature>
<feature type="non-terminal residue" evidence="7">
    <location>
        <position position="1"/>
    </location>
</feature>
<evidence type="ECO:0000256" key="1">
    <source>
        <dbReference type="ARBA" id="ARBA00004613"/>
    </source>
</evidence>
<dbReference type="OrthoDB" id="1842729at2759"/>
<evidence type="ECO:0000256" key="3">
    <source>
        <dbReference type="ARBA" id="ARBA00022471"/>
    </source>
</evidence>
<dbReference type="AlphaFoldDB" id="A0A371EHD5"/>
<name>A0A371EHD5_MUCPR</name>
<protein>
    <recommendedName>
        <fullName evidence="6">S-protein homolog</fullName>
    </recommendedName>
</protein>
<dbReference type="GO" id="GO:0005576">
    <property type="term" value="C:extracellular region"/>
    <property type="evidence" value="ECO:0007669"/>
    <property type="project" value="UniProtKB-SubCell"/>
</dbReference>
<keyword evidence="3 6" id="KW-0713">Self-incompatibility</keyword>
<dbReference type="Proteomes" id="UP000257109">
    <property type="component" value="Unassembled WGS sequence"/>
</dbReference>
<sequence length="165" mass="19392">MLKGLARIIVLLMIMVTVRVQSEEEIGVENESTTDGIIDGKKTVRVQNDLKDGIILYLHCKSKDDDLGQHDLGTGQYQEWSFRDNFADTTLFWCSMFAYDTKMSFEIYNAKIDESKCDKQCYRSIRPDGGYFYDQLHNLWEKRYSWSFYRSFHATTMSISWSEKI</sequence>
<evidence type="ECO:0000256" key="5">
    <source>
        <dbReference type="ARBA" id="ARBA00022729"/>
    </source>
</evidence>
<dbReference type="Pfam" id="PF05938">
    <property type="entry name" value="Self-incomp_S1"/>
    <property type="match status" value="1"/>
</dbReference>